<sequence>MTFSLPHAWVWDFWTARDGDTFHLYYLHAPKSLGDPELRHRNAAIGHATSVDLVNWADHGVVLEHGAAGDPDATATWTGSVLRDPSGLWRMYYTGSRFLRDDAHTNVETVLMATSTDLRDWTKEGGTSLSADSDWYETLPAGTWHEEAWRDPWIAQDARGGWHMLVTARSRDVAPAVDPRDRGVIGHVVSADLVTWRTVEPLSAPGEGFAHLEVLQLVEIDGRQVLLFSCDTAHLAGARAGERGGVWAVPVPEDGLFSGPLLSLRDAHRVTGDDLYAGRAVLRPNGEWALLGFENIGVNGVFVGRLSDPVPLRWDDAGRLVAQRNEFVL</sequence>
<dbReference type="Gene3D" id="2.115.10.20">
    <property type="entry name" value="Glycosyl hydrolase domain, family 43"/>
    <property type="match status" value="1"/>
</dbReference>
<evidence type="ECO:0000256" key="2">
    <source>
        <dbReference type="ARBA" id="ARBA00012758"/>
    </source>
</evidence>
<dbReference type="InterPro" id="IPR013148">
    <property type="entry name" value="Glyco_hydro_32_N"/>
</dbReference>
<evidence type="ECO:0000256" key="4">
    <source>
        <dbReference type="ARBA" id="ARBA00023295"/>
    </source>
</evidence>
<accession>A0A1H3MSC9</accession>
<dbReference type="InterPro" id="IPR023296">
    <property type="entry name" value="Glyco_hydro_beta-prop_sf"/>
</dbReference>
<dbReference type="STRING" id="381665.SAMN05216554_1538"/>
<keyword evidence="4" id="KW-0326">Glycosidase</keyword>
<feature type="domain" description="Glycosyl hydrolase family 32 N-terminal" evidence="5">
    <location>
        <begin position="20"/>
        <end position="234"/>
    </location>
</feature>
<dbReference type="SUPFAM" id="SSF75005">
    <property type="entry name" value="Arabinanase/levansucrase/invertase"/>
    <property type="match status" value="1"/>
</dbReference>
<proteinExistence type="inferred from homology"/>
<dbReference type="GO" id="GO:0005975">
    <property type="term" value="P:carbohydrate metabolic process"/>
    <property type="evidence" value="ECO:0007669"/>
    <property type="project" value="InterPro"/>
</dbReference>
<evidence type="ECO:0000313" key="6">
    <source>
        <dbReference type="EMBL" id="SDY79364.1"/>
    </source>
</evidence>
<evidence type="ECO:0000256" key="3">
    <source>
        <dbReference type="ARBA" id="ARBA00022801"/>
    </source>
</evidence>
<evidence type="ECO:0000259" key="5">
    <source>
        <dbReference type="Pfam" id="PF00251"/>
    </source>
</evidence>
<reference evidence="6 7" key="1">
    <citation type="submission" date="2016-10" db="EMBL/GenBank/DDBJ databases">
        <authorList>
            <person name="de Groot N.N."/>
        </authorList>
    </citation>
    <scope>NUCLEOTIDE SEQUENCE [LARGE SCALE GENOMIC DNA]</scope>
    <source>
        <strain evidence="6 7">CGMCC 4.3491</strain>
    </source>
</reference>
<dbReference type="PANTHER" id="PTHR43101:SF1">
    <property type="entry name" value="BETA-FRUCTOSIDASE"/>
    <property type="match status" value="1"/>
</dbReference>
<dbReference type="EC" id="3.2.1.26" evidence="2"/>
<dbReference type="EMBL" id="FNPZ01000001">
    <property type="protein sequence ID" value="SDY79364.1"/>
    <property type="molecule type" value="Genomic_DNA"/>
</dbReference>
<comment type="similarity">
    <text evidence="1">Belongs to the glycosyl hydrolase 32 family.</text>
</comment>
<dbReference type="AlphaFoldDB" id="A0A1H3MSC9"/>
<dbReference type="CDD" id="cd18609">
    <property type="entry name" value="GH32-like"/>
    <property type="match status" value="1"/>
</dbReference>
<dbReference type="OrthoDB" id="9759709at2"/>
<evidence type="ECO:0000313" key="7">
    <source>
        <dbReference type="Proteomes" id="UP000198891"/>
    </source>
</evidence>
<dbReference type="PANTHER" id="PTHR43101">
    <property type="entry name" value="BETA-FRUCTOSIDASE"/>
    <property type="match status" value="1"/>
</dbReference>
<dbReference type="SMART" id="SM00640">
    <property type="entry name" value="Glyco_32"/>
    <property type="match status" value="1"/>
</dbReference>
<dbReference type="RefSeq" id="WP_092550930.1">
    <property type="nucleotide sequence ID" value="NZ_FNPZ01000001.1"/>
</dbReference>
<dbReference type="InterPro" id="IPR051214">
    <property type="entry name" value="GH32_Enzymes"/>
</dbReference>
<protein>
    <recommendedName>
        <fullName evidence="2">beta-fructofuranosidase</fullName>
        <ecNumber evidence="2">3.2.1.26</ecNumber>
    </recommendedName>
</protein>
<dbReference type="InterPro" id="IPR001362">
    <property type="entry name" value="Glyco_hydro_32"/>
</dbReference>
<dbReference type="Proteomes" id="UP000198891">
    <property type="component" value="Unassembled WGS sequence"/>
</dbReference>
<evidence type="ECO:0000256" key="1">
    <source>
        <dbReference type="ARBA" id="ARBA00009902"/>
    </source>
</evidence>
<keyword evidence="3" id="KW-0378">Hydrolase</keyword>
<dbReference type="Pfam" id="PF00251">
    <property type="entry name" value="Glyco_hydro_32N"/>
    <property type="match status" value="1"/>
</dbReference>
<gene>
    <name evidence="6" type="ORF">SAMN05216554_1538</name>
</gene>
<keyword evidence="7" id="KW-1185">Reference proteome</keyword>
<organism evidence="6 7">
    <name type="scientific">Herbiconiux ginsengi</name>
    <dbReference type="NCBI Taxonomy" id="381665"/>
    <lineage>
        <taxon>Bacteria</taxon>
        <taxon>Bacillati</taxon>
        <taxon>Actinomycetota</taxon>
        <taxon>Actinomycetes</taxon>
        <taxon>Micrococcales</taxon>
        <taxon>Microbacteriaceae</taxon>
        <taxon>Herbiconiux</taxon>
    </lineage>
</organism>
<name>A0A1H3MSC9_9MICO</name>
<dbReference type="GO" id="GO:0004564">
    <property type="term" value="F:beta-fructofuranosidase activity"/>
    <property type="evidence" value="ECO:0007669"/>
    <property type="project" value="UniProtKB-EC"/>
</dbReference>